<accession>A0ABU2H389</accession>
<proteinExistence type="inferred from homology"/>
<dbReference type="Proteomes" id="UP001250214">
    <property type="component" value="Unassembled WGS sequence"/>
</dbReference>
<dbReference type="PANTHER" id="PTHR30173:SF43">
    <property type="entry name" value="ECF RNA POLYMERASE SIGMA FACTOR SIGI-RELATED"/>
    <property type="match status" value="1"/>
</dbReference>
<comment type="subunit">
    <text evidence="2">Interacts transiently with the RNA polymerase catalytic core formed by RpoA, RpoB, RpoC and RpoZ (2 alpha, 1 beta, 1 beta' and 1 omega subunit) to form the RNA polymerase holoenzyme that can initiate transcription.</text>
</comment>
<feature type="domain" description="RNA polymerase sigma-70 region 2" evidence="6">
    <location>
        <begin position="16"/>
        <end position="79"/>
    </location>
</feature>
<evidence type="ECO:0000256" key="1">
    <source>
        <dbReference type="ARBA" id="ARBA00010641"/>
    </source>
</evidence>
<feature type="domain" description="RNA polymerase sigma factor 70 region 4 type 2" evidence="7">
    <location>
        <begin position="113"/>
        <end position="163"/>
    </location>
</feature>
<evidence type="ECO:0000256" key="5">
    <source>
        <dbReference type="ARBA" id="ARBA00023163"/>
    </source>
</evidence>
<dbReference type="InterPro" id="IPR014284">
    <property type="entry name" value="RNA_pol_sigma-70_dom"/>
</dbReference>
<keyword evidence="4" id="KW-0731">Sigma factor</keyword>
<comment type="similarity">
    <text evidence="1">Belongs to the sigma-70 factor family. ECF subfamily.</text>
</comment>
<evidence type="ECO:0000259" key="6">
    <source>
        <dbReference type="Pfam" id="PF04542"/>
    </source>
</evidence>
<dbReference type="SUPFAM" id="SSF88659">
    <property type="entry name" value="Sigma3 and sigma4 domains of RNA polymerase sigma factors"/>
    <property type="match status" value="1"/>
</dbReference>
<keyword evidence="9" id="KW-1185">Reference proteome</keyword>
<dbReference type="InterPro" id="IPR007627">
    <property type="entry name" value="RNA_pol_sigma70_r2"/>
</dbReference>
<dbReference type="InterPro" id="IPR013325">
    <property type="entry name" value="RNA_pol_sigma_r2"/>
</dbReference>
<comment type="caution">
    <text evidence="8">The sequence shown here is derived from an EMBL/GenBank/DDBJ whole genome shotgun (WGS) entry which is preliminary data.</text>
</comment>
<dbReference type="Pfam" id="PF04542">
    <property type="entry name" value="Sigma70_r2"/>
    <property type="match status" value="1"/>
</dbReference>
<dbReference type="RefSeq" id="WP_310911311.1">
    <property type="nucleotide sequence ID" value="NZ_JAVLVT010000002.1"/>
</dbReference>
<dbReference type="Gene3D" id="1.10.1740.10">
    <property type="match status" value="1"/>
</dbReference>
<sequence length="293" mass="32100">MSRPQGVNNDELGTRFQELRPRLIGAAYALTGSVQEAEDVVQDAWLRLSRSQTDTITDIEGWLVTTVSRLALDVLRSARARRETYVGPWLPEPVVQDADPGDHVARNDTLNLAVLVVLETLSPAERAVFVLHEVFGVPFDEVATAVGRTPAACRQMARRARRHVAARTPRFEVDSTTHRRAVDAFVTAATAGDLTSLTRLLDPDVVLRTDGGGQVRAALNPIHGSERVLRFLGGVTQRFNQGTSYGPATVNGLPGLLRYHNGQADAVVSFVVAHRRVIEIHVILNPEKLRTVT</sequence>
<dbReference type="InterPro" id="IPR036388">
    <property type="entry name" value="WH-like_DNA-bd_sf"/>
</dbReference>
<keyword evidence="3" id="KW-0805">Transcription regulation</keyword>
<dbReference type="NCBIfam" id="NF007214">
    <property type="entry name" value="PRK09636.1"/>
    <property type="match status" value="1"/>
</dbReference>
<dbReference type="Gene3D" id="3.10.450.50">
    <property type="match status" value="1"/>
</dbReference>
<evidence type="ECO:0000259" key="7">
    <source>
        <dbReference type="Pfam" id="PF08281"/>
    </source>
</evidence>
<evidence type="ECO:0000256" key="4">
    <source>
        <dbReference type="ARBA" id="ARBA00023082"/>
    </source>
</evidence>
<dbReference type="NCBIfam" id="TIGR02937">
    <property type="entry name" value="sigma70-ECF"/>
    <property type="match status" value="1"/>
</dbReference>
<keyword evidence="5" id="KW-0804">Transcription</keyword>
<evidence type="ECO:0000313" key="9">
    <source>
        <dbReference type="Proteomes" id="UP001250214"/>
    </source>
</evidence>
<reference evidence="9" key="1">
    <citation type="submission" date="2023-07" db="EMBL/GenBank/DDBJ databases">
        <title>Novel species in the genus Lipingzhangella isolated from Sambhar Salt Lake.</title>
        <authorList>
            <person name="Jiya N."/>
            <person name="Kajale S."/>
            <person name="Sharma A."/>
        </authorList>
    </citation>
    <scope>NUCLEOTIDE SEQUENCE [LARGE SCALE GENOMIC DNA]</scope>
    <source>
        <strain evidence="9">LS1_29</strain>
    </source>
</reference>
<dbReference type="InterPro" id="IPR013249">
    <property type="entry name" value="RNA_pol_sigma70_r4_t2"/>
</dbReference>
<dbReference type="Gene3D" id="1.10.10.10">
    <property type="entry name" value="Winged helix-like DNA-binding domain superfamily/Winged helix DNA-binding domain"/>
    <property type="match status" value="1"/>
</dbReference>
<dbReference type="EMBL" id="JAVLVT010000002">
    <property type="protein sequence ID" value="MDS1269772.1"/>
    <property type="molecule type" value="Genomic_DNA"/>
</dbReference>
<dbReference type="InterPro" id="IPR013324">
    <property type="entry name" value="RNA_pol_sigma_r3/r4-like"/>
</dbReference>
<evidence type="ECO:0000256" key="2">
    <source>
        <dbReference type="ARBA" id="ARBA00011344"/>
    </source>
</evidence>
<dbReference type="InterPro" id="IPR014303">
    <property type="entry name" value="RNA_pol_sigma-70_ECF"/>
</dbReference>
<dbReference type="NCBIfam" id="TIGR02957">
    <property type="entry name" value="SigX4"/>
    <property type="match status" value="1"/>
</dbReference>
<gene>
    <name evidence="8" type="primary">sigJ</name>
    <name evidence="8" type="ORF">RIF23_05630</name>
</gene>
<dbReference type="InterPro" id="IPR052704">
    <property type="entry name" value="ECF_Sigma-70_Domain"/>
</dbReference>
<protein>
    <submittedName>
        <fullName evidence="8">RNA polymerase sigma factor SigJ</fullName>
    </submittedName>
</protein>
<dbReference type="SUPFAM" id="SSF88946">
    <property type="entry name" value="Sigma2 domain of RNA polymerase sigma factors"/>
    <property type="match status" value="1"/>
</dbReference>
<dbReference type="SUPFAM" id="SSF54427">
    <property type="entry name" value="NTF2-like"/>
    <property type="match status" value="1"/>
</dbReference>
<dbReference type="Pfam" id="PF08281">
    <property type="entry name" value="Sigma70_r4_2"/>
    <property type="match status" value="1"/>
</dbReference>
<name>A0ABU2H389_9ACTN</name>
<dbReference type="PANTHER" id="PTHR30173">
    <property type="entry name" value="SIGMA 19 FACTOR"/>
    <property type="match status" value="1"/>
</dbReference>
<evidence type="ECO:0000313" key="8">
    <source>
        <dbReference type="EMBL" id="MDS1269772.1"/>
    </source>
</evidence>
<organism evidence="8 9">
    <name type="scientific">Lipingzhangella rawalii</name>
    <dbReference type="NCBI Taxonomy" id="2055835"/>
    <lineage>
        <taxon>Bacteria</taxon>
        <taxon>Bacillati</taxon>
        <taxon>Actinomycetota</taxon>
        <taxon>Actinomycetes</taxon>
        <taxon>Streptosporangiales</taxon>
        <taxon>Nocardiopsidaceae</taxon>
        <taxon>Lipingzhangella</taxon>
    </lineage>
</organism>
<dbReference type="InterPro" id="IPR032710">
    <property type="entry name" value="NTF2-like_dom_sf"/>
</dbReference>
<evidence type="ECO:0000256" key="3">
    <source>
        <dbReference type="ARBA" id="ARBA00023015"/>
    </source>
</evidence>